<evidence type="ECO:0000313" key="4">
    <source>
        <dbReference type="Proteomes" id="UP001596200"/>
    </source>
</evidence>
<keyword evidence="4" id="KW-1185">Reference proteome</keyword>
<dbReference type="EMBL" id="JBHSPU010000020">
    <property type="protein sequence ID" value="MFC5916289.1"/>
    <property type="molecule type" value="Genomic_DNA"/>
</dbReference>
<organism evidence="3 4">
    <name type="scientific">Streptomyces pulveraceus</name>
    <dbReference type="NCBI Taxonomy" id="68258"/>
    <lineage>
        <taxon>Bacteria</taxon>
        <taxon>Bacillati</taxon>
        <taxon>Actinomycetota</taxon>
        <taxon>Actinomycetes</taxon>
        <taxon>Kitasatosporales</taxon>
        <taxon>Streptomycetaceae</taxon>
        <taxon>Streptomyces</taxon>
    </lineage>
</organism>
<reference evidence="4" key="1">
    <citation type="journal article" date="2019" name="Int. J. Syst. Evol. Microbiol.">
        <title>The Global Catalogue of Microorganisms (GCM) 10K type strain sequencing project: providing services to taxonomists for standard genome sequencing and annotation.</title>
        <authorList>
            <consortium name="The Broad Institute Genomics Platform"/>
            <consortium name="The Broad Institute Genome Sequencing Center for Infectious Disease"/>
            <person name="Wu L."/>
            <person name="Ma J."/>
        </authorList>
    </citation>
    <scope>NUCLEOTIDE SEQUENCE [LARGE SCALE GENOMIC DNA]</scope>
    <source>
        <strain evidence="4">JCM 4147</strain>
    </source>
</reference>
<name>A0ABW1GND3_9ACTN</name>
<dbReference type="RefSeq" id="WP_344506992.1">
    <property type="nucleotide sequence ID" value="NZ_BAAATU010000001.1"/>
</dbReference>
<gene>
    <name evidence="3" type="ORF">ACFP1B_23105</name>
</gene>
<evidence type="ECO:0000256" key="1">
    <source>
        <dbReference type="SAM" id="MobiDB-lite"/>
    </source>
</evidence>
<protein>
    <submittedName>
        <fullName evidence="3">DUF5753 domain-containing protein</fullName>
    </submittedName>
</protein>
<proteinExistence type="predicted"/>
<evidence type="ECO:0000259" key="2">
    <source>
        <dbReference type="Pfam" id="PF19054"/>
    </source>
</evidence>
<dbReference type="Proteomes" id="UP001596200">
    <property type="component" value="Unassembled WGS sequence"/>
</dbReference>
<feature type="compositionally biased region" description="Basic and acidic residues" evidence="1">
    <location>
        <begin position="14"/>
        <end position="29"/>
    </location>
</feature>
<dbReference type="InterPro" id="IPR043917">
    <property type="entry name" value="DUF5753"/>
</dbReference>
<accession>A0ABW1GND3</accession>
<comment type="caution">
    <text evidence="3">The sequence shown here is derived from an EMBL/GenBank/DDBJ whole genome shotgun (WGS) entry which is preliminary data.</text>
</comment>
<sequence>MMSAASTAVMAGHHRGDRDAGSGRSEGGRAGRGAARRQAVLTREEPLALWAVIGEGALRMRGVDESIMDEQLGRLLSMGRRPNVNVQVLRSDAPFHVGQLGSFSILSFGDHADLDVVHTENLTSAVYVEQRDQVSMYREATRRLTSAAESVEASAELIAEIRKTQ</sequence>
<evidence type="ECO:0000313" key="3">
    <source>
        <dbReference type="EMBL" id="MFC5916289.1"/>
    </source>
</evidence>
<feature type="domain" description="DUF5753" evidence="2">
    <location>
        <begin position="28"/>
        <end position="160"/>
    </location>
</feature>
<feature type="region of interest" description="Disordered" evidence="1">
    <location>
        <begin position="1"/>
        <end position="38"/>
    </location>
</feature>
<dbReference type="Pfam" id="PF19054">
    <property type="entry name" value="DUF5753"/>
    <property type="match status" value="1"/>
</dbReference>